<dbReference type="InterPro" id="IPR015403">
    <property type="entry name" value="Mon2/Sec7/BIG1-like_HDS"/>
</dbReference>
<dbReference type="EMBL" id="CAJFDI010000004">
    <property type="protein sequence ID" value="CAD5226469.1"/>
    <property type="molecule type" value="Genomic_DNA"/>
</dbReference>
<evidence type="ECO:0000313" key="12">
    <source>
        <dbReference type="Proteomes" id="UP000659654"/>
    </source>
</evidence>
<dbReference type="WBParaSite" id="BXY_0008000.1">
    <property type="protein sequence ID" value="BXY_0008000.1"/>
    <property type="gene ID" value="BXY_0008000"/>
</dbReference>
<reference evidence="13" key="1">
    <citation type="submission" date="2016-11" db="UniProtKB">
        <authorList>
            <consortium name="WormBaseParasite"/>
        </authorList>
    </citation>
    <scope>IDENTIFICATION</scope>
</reference>
<dbReference type="InterPro" id="IPR032691">
    <property type="entry name" value="Mon2/Sec7/BIG1-like_HUS"/>
</dbReference>
<proteinExistence type="inferred from homology"/>
<dbReference type="PANTHER" id="PTHR10663:SF333">
    <property type="entry name" value="PROTEIN MON2 HOMOLOG"/>
    <property type="match status" value="1"/>
</dbReference>
<dbReference type="Proteomes" id="UP000095284">
    <property type="component" value="Unplaced"/>
</dbReference>
<dbReference type="InterPro" id="IPR032817">
    <property type="entry name" value="Mon2_C"/>
</dbReference>
<evidence type="ECO:0000313" key="10">
    <source>
        <dbReference type="EMBL" id="CAG9115898.1"/>
    </source>
</evidence>
<accession>A0A1I7RHA3</accession>
<dbReference type="Pfam" id="PF09324">
    <property type="entry name" value="Sec7-like_HDS"/>
    <property type="match status" value="1"/>
</dbReference>
<dbReference type="Pfam" id="PF16206">
    <property type="entry name" value="Mon2_C"/>
    <property type="match status" value="3"/>
</dbReference>
<gene>
    <name evidence="9" type="ORF">BXYJ_LOCUS9063</name>
</gene>
<evidence type="ECO:0000313" key="13">
    <source>
        <dbReference type="WBParaSite" id="BXY_0008000.1"/>
    </source>
</evidence>
<keyword evidence="12" id="KW-1185">Reference proteome</keyword>
<feature type="domain" description="Mon2/Sec7/BIG1-like HDS" evidence="5">
    <location>
        <begin position="857"/>
        <end position="938"/>
    </location>
</feature>
<dbReference type="Proteomes" id="UP000582659">
    <property type="component" value="Unassembled WGS sequence"/>
</dbReference>
<reference evidence="10" key="2">
    <citation type="submission" date="2020-08" db="EMBL/GenBank/DDBJ databases">
        <authorList>
            <person name="Kikuchi T."/>
        </authorList>
    </citation>
    <scope>NUCLEOTIDE SEQUENCE</scope>
    <source>
        <strain evidence="9">Ka4C1</strain>
    </source>
</reference>
<feature type="domain" description="Mon2/Sec7/BIG1-like HUS" evidence="6">
    <location>
        <begin position="216"/>
        <end position="296"/>
    </location>
</feature>
<dbReference type="SUPFAM" id="SSF48371">
    <property type="entry name" value="ARM repeat"/>
    <property type="match status" value="1"/>
</dbReference>
<organism evidence="11 13">
    <name type="scientific">Bursaphelenchus xylophilus</name>
    <name type="common">Pinewood nematode worm</name>
    <name type="synonym">Aphelenchoides xylophilus</name>
    <dbReference type="NCBI Taxonomy" id="6326"/>
    <lineage>
        <taxon>Eukaryota</taxon>
        <taxon>Metazoa</taxon>
        <taxon>Ecdysozoa</taxon>
        <taxon>Nematoda</taxon>
        <taxon>Chromadorea</taxon>
        <taxon>Rhabditida</taxon>
        <taxon>Tylenchina</taxon>
        <taxon>Tylenchomorpha</taxon>
        <taxon>Aphelenchoidea</taxon>
        <taxon>Aphelenchoididae</taxon>
        <taxon>Bursaphelenchus</taxon>
    </lineage>
</organism>
<dbReference type="SMR" id="A0A1I7RHA3"/>
<dbReference type="Pfam" id="PF12783">
    <property type="entry name" value="Sec7-like_HUS"/>
    <property type="match status" value="2"/>
</dbReference>
<feature type="domain" description="Mon2/Sec7/BIG1-like HUS" evidence="6">
    <location>
        <begin position="324"/>
        <end position="409"/>
    </location>
</feature>
<keyword evidence="3" id="KW-0813">Transport</keyword>
<dbReference type="PANTHER" id="PTHR10663">
    <property type="entry name" value="GUANYL-NUCLEOTIDE EXCHANGE FACTOR"/>
    <property type="match status" value="1"/>
</dbReference>
<evidence type="ECO:0000256" key="3">
    <source>
        <dbReference type="ARBA" id="ARBA00022448"/>
    </source>
</evidence>
<evidence type="ECO:0000256" key="1">
    <source>
        <dbReference type="ARBA" id="ARBA00008144"/>
    </source>
</evidence>
<protein>
    <recommendedName>
        <fullName evidence="2">Protein MON2 homolog</fullName>
    </recommendedName>
</protein>
<dbReference type="EMBL" id="CAJFCV020000004">
    <property type="protein sequence ID" value="CAG9115898.1"/>
    <property type="molecule type" value="Genomic_DNA"/>
</dbReference>
<feature type="domain" description="Mon2 C-terminal" evidence="7">
    <location>
        <begin position="1186"/>
        <end position="1658"/>
    </location>
</feature>
<comment type="similarity">
    <text evidence="1">Belongs to the MON2 family.</text>
</comment>
<evidence type="ECO:0000259" key="8">
    <source>
        <dbReference type="Pfam" id="PF16213"/>
    </source>
</evidence>
<dbReference type="InterPro" id="IPR016024">
    <property type="entry name" value="ARM-type_fold"/>
</dbReference>
<dbReference type="Pfam" id="PF16213">
    <property type="entry name" value="DCB"/>
    <property type="match status" value="1"/>
</dbReference>
<dbReference type="eggNOG" id="KOG1848">
    <property type="taxonomic scope" value="Eukaryota"/>
</dbReference>
<keyword evidence="4" id="KW-0653">Protein transport</keyword>
<evidence type="ECO:0000313" key="11">
    <source>
        <dbReference type="Proteomes" id="UP000095284"/>
    </source>
</evidence>
<sequence>MSGDGAQTSDSAKLIEYLLSDLRSLSTEAKKKHTHVKDAAESCLVKVRNISTNSQPHSLLQNMRSGCNEILHPMILGCSTRVPKLVQISLQGIQHMLQYRVVSPNSASTIVNELWNLAENECEELRVLQTVTSFVNSELLVTDGALARCIVLSIKLNFSKDPSVINAANAAVRQLFSCVFERVIQEDGMKGAEMTIVSEIVREHSSQAPPTLRPCAADGYMLLRDLCALVKREQPVWLEGVQRITLTLSLELLEAILKNYPSIFFKHAEYADLLKNSICPQLVKLFAQDKDVKVVSQLSSRDAQYAAAQLNRRSVSSLSSASIQSNSSQRPYFSVIMRALRITYILISFYHKVLALQCEILISFLLELLSQEHSVWQSAVSLEVLHRLTVQPELMGWLCENFDMKSDSTPLVANILAKLKGFILKTLEAASIDETLKEKENQSLNTFGQTGFVFNGAFIPLNENLSAKRWMILEWLDKHDPASVPEGYNLSVAYFSLVDLTHSIYAVVEEDNSPSYSLQNKPTESQRKSEVASQLYLSSYKKLIEGLTLLLECSIDDSITEAVLNCLSTIMVMGCKVGNSEARDATVRAICKASLPHGYFGNYVEPCSPANIEKHREGENNNINQHGKNKNLEESAVIGEPSQVVVMSTVCPVPSLTSAQANLNVMLTAKNLQVGRLLINAVQSCGDRLLDSWEVVLATLQHFFWILGIKPTPNGAFKVDTSAEGISATNGGAIVTTAVSSELPELNSLLNKLFESTSGYDETSLHYVIAGLSKLSNDSMIVGSQNPSKEPSLFPLARLLQTAENNLKRFTIFWRPITSHLLEICVHPNAILRDWGSVCLTSLIKNALNSLGDGKDEEEQHVVKQEQLIMNPLAMMSDSEYVDVRSKQLDCLLNVLQSDRHHLHPQLWPTVIEIVTTVVDQRTIANAELVDQGFGIVKLMIKEFLSGLPLECVQLVVETDSKYGHQQLNMNISLAAVGLLWDISDFVSGIGHTEGSDNVEKMWLVIYNCLSELCVDARPPVRKSACDTLLQTVAAHGHTLKANTWSHMVWKILFPMLDKVRVETKNASTKRSDSSALGAPNMILHHSRDTESKQWAETTVRTLGGVVKIFNAQRNTLLELDTFENSWKTLLTFIEYVAGTDNSEMSLAALKNFQELLFGRAQSGANPKKKKNGSVGEEQALPLPEKLWMISWRAFTNISKAITSPTIPEASLSTVDVMTSASEYPKHFIPGTFHFTTLLSAFQPLFYRVCKRLEPNDVGKDGILAIFKRIVSTPMSPDQGPFMMTTQNSEINPSQECILDCVYVIFQEQTEPNSKLRPAIPDLLKMLLEFVGFSIRPPVSGFVQKDKQVNWAQQNLISFAELSLRTSVAYFSKVYNFPEVLQQLVFVDFIHAIREPLSQKYQCPSQTTWKIAANFLIQVCGIGLPMARDNALKFSTLWPVLADTIEGFLFTKTKSETPLSADERKRHEYIDCQVIELIRVEILPYASQLPREFMQRVIEILNRGSINTMDPNDVLASDSFQQRADLSRVCFDALLSMSKGGEDENGKKNSVLNSLGSAAISSLLNRCKQVLNNYARDEQGAGHFRLPQERIFEMISVLRAISTLIDGLTKHPEAVHSSLYQHLVSLHPNLVQLIPSCRSDQQIELALMTALNSYQTLLLINIHNRNL</sequence>
<feature type="domain" description="Mon2/Sec7/BIG1-like dimerisation and cyclophilin-binding" evidence="8">
    <location>
        <begin position="11"/>
        <end position="187"/>
    </location>
</feature>
<dbReference type="InterPro" id="IPR032629">
    <property type="entry name" value="DCB_dom"/>
</dbReference>
<evidence type="ECO:0000259" key="5">
    <source>
        <dbReference type="Pfam" id="PF09324"/>
    </source>
</evidence>
<evidence type="ECO:0000259" key="6">
    <source>
        <dbReference type="Pfam" id="PF12783"/>
    </source>
</evidence>
<evidence type="ECO:0000256" key="4">
    <source>
        <dbReference type="ARBA" id="ARBA00022927"/>
    </source>
</evidence>
<feature type="domain" description="Mon2 C-terminal" evidence="7">
    <location>
        <begin position="998"/>
        <end position="1162"/>
    </location>
</feature>
<dbReference type="OrthoDB" id="294853at2759"/>
<dbReference type="Proteomes" id="UP000659654">
    <property type="component" value="Unassembled WGS sequence"/>
</dbReference>
<evidence type="ECO:0000259" key="7">
    <source>
        <dbReference type="Pfam" id="PF16206"/>
    </source>
</evidence>
<evidence type="ECO:0000313" key="9">
    <source>
        <dbReference type="EMBL" id="CAD5226469.1"/>
    </source>
</evidence>
<feature type="domain" description="Mon2 C-terminal" evidence="7">
    <location>
        <begin position="943"/>
        <end position="989"/>
    </location>
</feature>
<evidence type="ECO:0000256" key="2">
    <source>
        <dbReference type="ARBA" id="ARBA00017134"/>
    </source>
</evidence>
<name>A0A1I7RHA3_BURXY</name>
<dbReference type="GO" id="GO:0015031">
    <property type="term" value="P:protein transport"/>
    <property type="evidence" value="ECO:0007669"/>
    <property type="project" value="UniProtKB-KW"/>
</dbReference>